<reference evidence="1" key="2">
    <citation type="journal article" date="2022" name="New Phytol.">
        <title>Evolutionary transition to the ectomycorrhizal habit in the genomes of a hyperdiverse lineage of mushroom-forming fungi.</title>
        <authorList>
            <person name="Looney B."/>
            <person name="Miyauchi S."/>
            <person name="Morin E."/>
            <person name="Drula E."/>
            <person name="Courty P.E."/>
            <person name="Kohler A."/>
            <person name="Kuo A."/>
            <person name="LaButti K."/>
            <person name="Pangilinan J."/>
            <person name="Lipzen A."/>
            <person name="Riley R."/>
            <person name="Andreopoulos W."/>
            <person name="He G."/>
            <person name="Johnson J."/>
            <person name="Nolan M."/>
            <person name="Tritt A."/>
            <person name="Barry K.W."/>
            <person name="Grigoriev I.V."/>
            <person name="Nagy L.G."/>
            <person name="Hibbett D."/>
            <person name="Henrissat B."/>
            <person name="Matheny P.B."/>
            <person name="Labbe J."/>
            <person name="Martin F.M."/>
        </authorList>
    </citation>
    <scope>NUCLEOTIDE SEQUENCE</scope>
    <source>
        <strain evidence="1">EC-137</strain>
    </source>
</reference>
<protein>
    <submittedName>
        <fullName evidence="1">Uncharacterized protein</fullName>
    </submittedName>
</protein>
<reference evidence="1" key="1">
    <citation type="submission" date="2021-02" db="EMBL/GenBank/DDBJ databases">
        <authorList>
            <consortium name="DOE Joint Genome Institute"/>
            <person name="Ahrendt S."/>
            <person name="Looney B.P."/>
            <person name="Miyauchi S."/>
            <person name="Morin E."/>
            <person name="Drula E."/>
            <person name="Courty P.E."/>
            <person name="Chicoki N."/>
            <person name="Fauchery L."/>
            <person name="Kohler A."/>
            <person name="Kuo A."/>
            <person name="Labutti K."/>
            <person name="Pangilinan J."/>
            <person name="Lipzen A."/>
            <person name="Riley R."/>
            <person name="Andreopoulos W."/>
            <person name="He G."/>
            <person name="Johnson J."/>
            <person name="Barry K.W."/>
            <person name="Grigoriev I.V."/>
            <person name="Nagy L."/>
            <person name="Hibbett D."/>
            <person name="Henrissat B."/>
            <person name="Matheny P.B."/>
            <person name="Labbe J."/>
            <person name="Martin F."/>
        </authorList>
    </citation>
    <scope>NUCLEOTIDE SEQUENCE</scope>
    <source>
        <strain evidence="1">EC-137</strain>
    </source>
</reference>
<keyword evidence="2" id="KW-1185">Reference proteome</keyword>
<gene>
    <name evidence="1" type="ORF">K488DRAFT_72440</name>
</gene>
<accession>A0ACB8QEP9</accession>
<proteinExistence type="predicted"/>
<organism evidence="1 2">
    <name type="scientific">Vararia minispora EC-137</name>
    <dbReference type="NCBI Taxonomy" id="1314806"/>
    <lineage>
        <taxon>Eukaryota</taxon>
        <taxon>Fungi</taxon>
        <taxon>Dikarya</taxon>
        <taxon>Basidiomycota</taxon>
        <taxon>Agaricomycotina</taxon>
        <taxon>Agaricomycetes</taxon>
        <taxon>Russulales</taxon>
        <taxon>Lachnocladiaceae</taxon>
        <taxon>Vararia</taxon>
    </lineage>
</organism>
<name>A0ACB8QEP9_9AGAM</name>
<comment type="caution">
    <text evidence="1">The sequence shown here is derived from an EMBL/GenBank/DDBJ whole genome shotgun (WGS) entry which is preliminary data.</text>
</comment>
<sequence length="219" mass="24318">MTSIEEFLEVNECEYLVPTRHSVPALRDAGTTPLCDGARCGLVGFCTQTTNNCPHYVLGLLALSAASGRVVHFGDIGEKSTASRARAQTVSHRITQQNVCAHSPLSLAAAFYIVSTGDDSSGLCAGTLTHRRSTLRSRKARLRQRMARERRASQGREHLIWLCVDTEETKDTRLMPHTLRGTQSMAHQSSHQCFRVDSVGLRIGFTFFRVERTIEDLQN</sequence>
<evidence type="ECO:0000313" key="2">
    <source>
        <dbReference type="Proteomes" id="UP000814128"/>
    </source>
</evidence>
<evidence type="ECO:0000313" key="1">
    <source>
        <dbReference type="EMBL" id="KAI0030127.1"/>
    </source>
</evidence>
<dbReference type="Proteomes" id="UP000814128">
    <property type="component" value="Unassembled WGS sequence"/>
</dbReference>
<dbReference type="EMBL" id="MU273638">
    <property type="protein sequence ID" value="KAI0030127.1"/>
    <property type="molecule type" value="Genomic_DNA"/>
</dbReference>